<dbReference type="Proteomes" id="UP001165121">
    <property type="component" value="Unassembled WGS sequence"/>
</dbReference>
<accession>A0A9W6XMI0</accession>
<dbReference type="AlphaFoldDB" id="A0A9W6XMI0"/>
<gene>
    <name evidence="2" type="ORF">Pfra01_001314500</name>
</gene>
<keyword evidence="3" id="KW-1185">Reference proteome</keyword>
<evidence type="ECO:0000313" key="3">
    <source>
        <dbReference type="Proteomes" id="UP001165121"/>
    </source>
</evidence>
<feature type="compositionally biased region" description="Basic residues" evidence="1">
    <location>
        <begin position="43"/>
        <end position="54"/>
    </location>
</feature>
<evidence type="ECO:0000256" key="1">
    <source>
        <dbReference type="SAM" id="MobiDB-lite"/>
    </source>
</evidence>
<feature type="region of interest" description="Disordered" evidence="1">
    <location>
        <begin position="43"/>
        <end position="75"/>
    </location>
</feature>
<organism evidence="2 3">
    <name type="scientific">Phytophthora fragariaefolia</name>
    <dbReference type="NCBI Taxonomy" id="1490495"/>
    <lineage>
        <taxon>Eukaryota</taxon>
        <taxon>Sar</taxon>
        <taxon>Stramenopiles</taxon>
        <taxon>Oomycota</taxon>
        <taxon>Peronosporomycetes</taxon>
        <taxon>Peronosporales</taxon>
        <taxon>Peronosporaceae</taxon>
        <taxon>Phytophthora</taxon>
    </lineage>
</organism>
<dbReference type="EMBL" id="BSXT01001337">
    <property type="protein sequence ID" value="GMF41462.1"/>
    <property type="molecule type" value="Genomic_DNA"/>
</dbReference>
<dbReference type="OrthoDB" id="60033at2759"/>
<name>A0A9W6XMI0_9STRA</name>
<sequence length="271" mass="30789">METKSHVEGLTAEHIKSHLQKYRINYERSRLEVQKLNERHAKRSLKRHHHRHGAYRHEVPDAKTGSGSASVSIEGTSTSGQKTAEAATMTLPQDPSQQWNTCDALLLEDTASEQQMHSTMQQRMDFHRELLLTRSVEFTASSSWAARMSSIYGGDSNPYRTGNDASYYEKHEQDSCNSSFLQAWANAEQLRQQEQQVYGRIHEQQQNLFLQQTSYMQDPAPVIPFATRKPPTDIAQTESTGADDVVDLASWSRLSLTVDPDDDDIFGFLRS</sequence>
<feature type="compositionally biased region" description="Polar residues" evidence="1">
    <location>
        <begin position="65"/>
        <end position="75"/>
    </location>
</feature>
<dbReference type="Gene3D" id="1.10.10.60">
    <property type="entry name" value="Homeodomain-like"/>
    <property type="match status" value="1"/>
</dbReference>
<evidence type="ECO:0000313" key="2">
    <source>
        <dbReference type="EMBL" id="GMF41462.1"/>
    </source>
</evidence>
<proteinExistence type="predicted"/>
<comment type="caution">
    <text evidence="2">The sequence shown here is derived from an EMBL/GenBank/DDBJ whole genome shotgun (WGS) entry which is preliminary data.</text>
</comment>
<reference evidence="2" key="1">
    <citation type="submission" date="2023-04" db="EMBL/GenBank/DDBJ databases">
        <title>Phytophthora fragariaefolia NBRC 109709.</title>
        <authorList>
            <person name="Ichikawa N."/>
            <person name="Sato H."/>
            <person name="Tonouchi N."/>
        </authorList>
    </citation>
    <scope>NUCLEOTIDE SEQUENCE</scope>
    <source>
        <strain evidence="2">NBRC 109709</strain>
    </source>
</reference>
<protein>
    <submittedName>
        <fullName evidence="2">Unnamed protein product</fullName>
    </submittedName>
</protein>